<dbReference type="Pfam" id="PF00392">
    <property type="entry name" value="GntR"/>
    <property type="match status" value="1"/>
</dbReference>
<dbReference type="Gene3D" id="1.20.120.530">
    <property type="entry name" value="GntR ligand-binding domain-like"/>
    <property type="match status" value="1"/>
</dbReference>
<protein>
    <submittedName>
        <fullName evidence="5">DNA-binding FadR family transcriptional regulator</fullName>
    </submittedName>
</protein>
<evidence type="ECO:0000259" key="4">
    <source>
        <dbReference type="PROSITE" id="PS50949"/>
    </source>
</evidence>
<gene>
    <name evidence="5" type="ORF">GGD89_001415</name>
</gene>
<dbReference type="SMART" id="SM00345">
    <property type="entry name" value="HTH_GNTR"/>
    <property type="match status" value="1"/>
</dbReference>
<dbReference type="AlphaFoldDB" id="A0A7W6W9T8"/>
<dbReference type="SMART" id="SM00895">
    <property type="entry name" value="FCD"/>
    <property type="match status" value="1"/>
</dbReference>
<keyword evidence="2 5" id="KW-0238">DNA-binding</keyword>
<dbReference type="PROSITE" id="PS50949">
    <property type="entry name" value="HTH_GNTR"/>
    <property type="match status" value="1"/>
</dbReference>
<keyword evidence="6" id="KW-1185">Reference proteome</keyword>
<name>A0A7W6W9T8_9PROT</name>
<evidence type="ECO:0000313" key="5">
    <source>
        <dbReference type="EMBL" id="MBB4265791.1"/>
    </source>
</evidence>
<dbReference type="InterPro" id="IPR036390">
    <property type="entry name" value="WH_DNA-bd_sf"/>
</dbReference>
<evidence type="ECO:0000256" key="2">
    <source>
        <dbReference type="ARBA" id="ARBA00023125"/>
    </source>
</evidence>
<keyword evidence="3" id="KW-0804">Transcription</keyword>
<dbReference type="RefSeq" id="WP_184043505.1">
    <property type="nucleotide sequence ID" value="NZ_JACIGK010000008.1"/>
</dbReference>
<dbReference type="Pfam" id="PF07729">
    <property type="entry name" value="FCD"/>
    <property type="match status" value="1"/>
</dbReference>
<evidence type="ECO:0000256" key="3">
    <source>
        <dbReference type="ARBA" id="ARBA00023163"/>
    </source>
</evidence>
<dbReference type="SUPFAM" id="SSF46785">
    <property type="entry name" value="Winged helix' DNA-binding domain"/>
    <property type="match status" value="1"/>
</dbReference>
<accession>A0A7W6W9T8</accession>
<dbReference type="EMBL" id="JACIGK010000008">
    <property type="protein sequence ID" value="MBB4265791.1"/>
    <property type="molecule type" value="Genomic_DNA"/>
</dbReference>
<dbReference type="InterPro" id="IPR000524">
    <property type="entry name" value="Tscrpt_reg_HTH_GntR"/>
</dbReference>
<keyword evidence="1" id="KW-0805">Transcription regulation</keyword>
<sequence length="238" mass="27374">MPNAARSTVKTIFEELRLELIERYRPGDLLPNERLLAERFSVSRNTIREVVIFLEAYGLIEKTQRGPRVRAPDAESMFRIVSQVFDRDPAVYRDVLHFRRLIEIGLLPEVLDHITDDEIAALERHAADLDSRPTTRERAEADFRFHAAIVEASRNVMITKLYKAMAQPLIFYLEVGKSNRGIGPATINHHRRIVAALRQRSYRKLLEACEAHFSFSAQVLDQETGERAAPLDEKESRP</sequence>
<evidence type="ECO:0000313" key="6">
    <source>
        <dbReference type="Proteomes" id="UP000554286"/>
    </source>
</evidence>
<organism evidence="5 6">
    <name type="scientific">Roseospira visakhapatnamensis</name>
    <dbReference type="NCBI Taxonomy" id="390880"/>
    <lineage>
        <taxon>Bacteria</taxon>
        <taxon>Pseudomonadati</taxon>
        <taxon>Pseudomonadota</taxon>
        <taxon>Alphaproteobacteria</taxon>
        <taxon>Rhodospirillales</taxon>
        <taxon>Rhodospirillaceae</taxon>
        <taxon>Roseospira</taxon>
    </lineage>
</organism>
<dbReference type="InterPro" id="IPR008920">
    <property type="entry name" value="TF_FadR/GntR_C"/>
</dbReference>
<dbReference type="PANTHER" id="PTHR43537">
    <property type="entry name" value="TRANSCRIPTIONAL REGULATOR, GNTR FAMILY"/>
    <property type="match status" value="1"/>
</dbReference>
<feature type="domain" description="HTH gntR-type" evidence="4">
    <location>
        <begin position="6"/>
        <end position="72"/>
    </location>
</feature>
<dbReference type="InterPro" id="IPR011711">
    <property type="entry name" value="GntR_C"/>
</dbReference>
<dbReference type="GO" id="GO:0003700">
    <property type="term" value="F:DNA-binding transcription factor activity"/>
    <property type="evidence" value="ECO:0007669"/>
    <property type="project" value="InterPro"/>
</dbReference>
<dbReference type="PANTHER" id="PTHR43537:SF5">
    <property type="entry name" value="UXU OPERON TRANSCRIPTIONAL REGULATOR"/>
    <property type="match status" value="1"/>
</dbReference>
<dbReference type="Gene3D" id="1.10.10.10">
    <property type="entry name" value="Winged helix-like DNA-binding domain superfamily/Winged helix DNA-binding domain"/>
    <property type="match status" value="1"/>
</dbReference>
<dbReference type="Proteomes" id="UP000554286">
    <property type="component" value="Unassembled WGS sequence"/>
</dbReference>
<comment type="caution">
    <text evidence="5">The sequence shown here is derived from an EMBL/GenBank/DDBJ whole genome shotgun (WGS) entry which is preliminary data.</text>
</comment>
<dbReference type="SUPFAM" id="SSF48008">
    <property type="entry name" value="GntR ligand-binding domain-like"/>
    <property type="match status" value="1"/>
</dbReference>
<dbReference type="PRINTS" id="PR00035">
    <property type="entry name" value="HTHGNTR"/>
</dbReference>
<reference evidence="5 6" key="1">
    <citation type="submission" date="2020-08" db="EMBL/GenBank/DDBJ databases">
        <title>Genome sequencing of Purple Non-Sulfur Bacteria from various extreme environments.</title>
        <authorList>
            <person name="Mayer M."/>
        </authorList>
    </citation>
    <scope>NUCLEOTIDE SEQUENCE [LARGE SCALE GENOMIC DNA]</scope>
    <source>
        <strain evidence="5 6">JA131</strain>
    </source>
</reference>
<proteinExistence type="predicted"/>
<dbReference type="InterPro" id="IPR036388">
    <property type="entry name" value="WH-like_DNA-bd_sf"/>
</dbReference>
<dbReference type="GO" id="GO:0003677">
    <property type="term" value="F:DNA binding"/>
    <property type="evidence" value="ECO:0007669"/>
    <property type="project" value="UniProtKB-KW"/>
</dbReference>
<evidence type="ECO:0000256" key="1">
    <source>
        <dbReference type="ARBA" id="ARBA00023015"/>
    </source>
</evidence>